<dbReference type="InterPro" id="IPR024977">
    <property type="entry name" value="Apc4-like_WD40_dom"/>
</dbReference>
<name>A0A5E4AQU6_MARMO</name>
<feature type="domain" description="Anaphase-promoting complex subunit 4-like WD40" evidence="5">
    <location>
        <begin position="154"/>
        <end position="200"/>
    </location>
</feature>
<accession>A0A5E4AQU6</accession>
<dbReference type="InterPro" id="IPR019775">
    <property type="entry name" value="WD40_repeat_CS"/>
</dbReference>
<sequence>MRVEGTKQGRTPSSLAVPLGPGCDCSAEAPRVLRLVGLDAADEVITRSPGGEGKRRVFGVIMAVKWTGGHSSPILCMNASKDGLVASGAEGGDLVIWGEDGTLLGHMQFQGTDDVTSVLFSPSCPTKLYASHGETISILDVRSLKDSLDHFHVNEEEINCLSLNETENLLASADDSGAIKILDLENKKVSRSLKRHSNICSSVAFRPHRPQSLVSCGLDMQVMLWNLQKARPLWITNLQEDETEEMESLQSPGQLLNPALAHSVSVASCGNIFSCGAEDGKVRIFRVMGVKCEQELGFKGHTLGVSQVCFLSESYLLLTGGNDGKIMLWDVSREVEKKQKSPAKHTHRKKTKRATYTKQGGNTNASVTDEEEHGKISPKLNIEHGEKVNWLLGTKIKGRQNILVADQTSCISVYPLNEF</sequence>
<dbReference type="InterPro" id="IPR015943">
    <property type="entry name" value="WD40/YVTN_repeat-like_dom_sf"/>
</dbReference>
<protein>
    <recommendedName>
        <fullName evidence="5">Anaphase-promoting complex subunit 4-like WD40 domain-containing protein</fullName>
    </recommendedName>
</protein>
<evidence type="ECO:0000259" key="5">
    <source>
        <dbReference type="Pfam" id="PF12894"/>
    </source>
</evidence>
<reference evidence="6" key="1">
    <citation type="submission" date="2019-04" db="EMBL/GenBank/DDBJ databases">
        <authorList>
            <person name="Alioto T."/>
            <person name="Alioto T."/>
        </authorList>
    </citation>
    <scope>NUCLEOTIDE SEQUENCE [LARGE SCALE GENOMIC DNA]</scope>
</reference>
<dbReference type="Gene3D" id="2.130.10.10">
    <property type="entry name" value="YVTN repeat-like/Quinoprotein amine dehydrogenase"/>
    <property type="match status" value="2"/>
</dbReference>
<feature type="repeat" description="WD" evidence="3">
    <location>
        <begin position="298"/>
        <end position="339"/>
    </location>
</feature>
<dbReference type="PROSITE" id="PS50294">
    <property type="entry name" value="WD_REPEATS_REGION"/>
    <property type="match status" value="1"/>
</dbReference>
<dbReference type="InterPro" id="IPR036322">
    <property type="entry name" value="WD40_repeat_dom_sf"/>
</dbReference>
<comment type="caution">
    <text evidence="6">The sequence shown here is derived from an EMBL/GenBank/DDBJ whole genome shotgun (WGS) entry which is preliminary data.</text>
</comment>
<keyword evidence="7" id="KW-1185">Reference proteome</keyword>
<feature type="repeat" description="WD" evidence="3">
    <location>
        <begin position="193"/>
        <end position="235"/>
    </location>
</feature>
<dbReference type="Pfam" id="PF12894">
    <property type="entry name" value="ANAPC4_WD40"/>
    <property type="match status" value="1"/>
</dbReference>
<evidence type="ECO:0000256" key="4">
    <source>
        <dbReference type="SAM" id="MobiDB-lite"/>
    </source>
</evidence>
<dbReference type="AlphaFoldDB" id="A0A5E4AQU6"/>
<evidence type="ECO:0000313" key="6">
    <source>
        <dbReference type="EMBL" id="VTJ59101.1"/>
    </source>
</evidence>
<dbReference type="InterPro" id="IPR001680">
    <property type="entry name" value="WD40_rpt"/>
</dbReference>
<evidence type="ECO:0000256" key="3">
    <source>
        <dbReference type="PROSITE-ProRule" id="PRU00221"/>
    </source>
</evidence>
<dbReference type="Pfam" id="PF00400">
    <property type="entry name" value="WD40"/>
    <property type="match status" value="1"/>
</dbReference>
<dbReference type="PROSITE" id="PS50082">
    <property type="entry name" value="WD_REPEATS_2"/>
    <property type="match status" value="2"/>
</dbReference>
<dbReference type="PANTHER" id="PTHR44666">
    <property type="entry name" value="WD REPEAT-CONTAINING PROTEIN 53"/>
    <property type="match status" value="1"/>
</dbReference>
<evidence type="ECO:0000256" key="2">
    <source>
        <dbReference type="ARBA" id="ARBA00022737"/>
    </source>
</evidence>
<feature type="compositionally biased region" description="Basic residues" evidence="4">
    <location>
        <begin position="340"/>
        <end position="355"/>
    </location>
</feature>
<dbReference type="PANTHER" id="PTHR44666:SF1">
    <property type="entry name" value="WD REPEAT-CONTAINING PROTEIN 53"/>
    <property type="match status" value="1"/>
</dbReference>
<dbReference type="InterPro" id="IPR042453">
    <property type="entry name" value="WDR53"/>
</dbReference>
<dbReference type="SUPFAM" id="SSF50978">
    <property type="entry name" value="WD40 repeat-like"/>
    <property type="match status" value="1"/>
</dbReference>
<keyword evidence="1 3" id="KW-0853">WD repeat</keyword>
<dbReference type="SMART" id="SM00320">
    <property type="entry name" value="WD40"/>
    <property type="match status" value="6"/>
</dbReference>
<evidence type="ECO:0000313" key="7">
    <source>
        <dbReference type="Proteomes" id="UP000335636"/>
    </source>
</evidence>
<gene>
    <name evidence="6" type="ORF">MONAX_5E011452</name>
</gene>
<dbReference type="EMBL" id="CABDUW010000116">
    <property type="protein sequence ID" value="VTJ59101.1"/>
    <property type="molecule type" value="Genomic_DNA"/>
</dbReference>
<dbReference type="PROSITE" id="PS00678">
    <property type="entry name" value="WD_REPEATS_1"/>
    <property type="match status" value="2"/>
</dbReference>
<proteinExistence type="predicted"/>
<dbReference type="Proteomes" id="UP000335636">
    <property type="component" value="Unassembled WGS sequence"/>
</dbReference>
<evidence type="ECO:0000256" key="1">
    <source>
        <dbReference type="ARBA" id="ARBA00022574"/>
    </source>
</evidence>
<organism evidence="6 7">
    <name type="scientific">Marmota monax</name>
    <name type="common">Woodchuck</name>
    <dbReference type="NCBI Taxonomy" id="9995"/>
    <lineage>
        <taxon>Eukaryota</taxon>
        <taxon>Metazoa</taxon>
        <taxon>Chordata</taxon>
        <taxon>Craniata</taxon>
        <taxon>Vertebrata</taxon>
        <taxon>Euteleostomi</taxon>
        <taxon>Mammalia</taxon>
        <taxon>Eutheria</taxon>
        <taxon>Euarchontoglires</taxon>
        <taxon>Glires</taxon>
        <taxon>Rodentia</taxon>
        <taxon>Sciuromorpha</taxon>
        <taxon>Sciuridae</taxon>
        <taxon>Xerinae</taxon>
        <taxon>Marmotini</taxon>
        <taxon>Marmota</taxon>
    </lineage>
</organism>
<keyword evidence="2" id="KW-0677">Repeat</keyword>
<feature type="region of interest" description="Disordered" evidence="4">
    <location>
        <begin position="338"/>
        <end position="379"/>
    </location>
</feature>